<dbReference type="HAMAP" id="MF_00409">
    <property type="entry name" value="LpxK"/>
    <property type="match status" value="1"/>
</dbReference>
<comment type="caution">
    <text evidence="14">The sequence shown here is derived from an EMBL/GenBank/DDBJ whole genome shotgun (WGS) entry which is preliminary data.</text>
</comment>
<keyword evidence="9 13" id="KW-0418">Kinase</keyword>
<comment type="similarity">
    <text evidence="13">Belongs to the LpxK family.</text>
</comment>
<evidence type="ECO:0000256" key="5">
    <source>
        <dbReference type="ARBA" id="ARBA00022516"/>
    </source>
</evidence>
<dbReference type="Proteomes" id="UP001549691">
    <property type="component" value="Unassembled WGS sequence"/>
</dbReference>
<dbReference type="InterPro" id="IPR003758">
    <property type="entry name" value="LpxK"/>
</dbReference>
<evidence type="ECO:0000256" key="4">
    <source>
        <dbReference type="ARBA" id="ARBA00016436"/>
    </source>
</evidence>
<keyword evidence="7 13" id="KW-0808">Transferase</keyword>
<organism evidence="14 15">
    <name type="scientific">Uliginosibacterium flavum</name>
    <dbReference type="NCBI Taxonomy" id="1396831"/>
    <lineage>
        <taxon>Bacteria</taxon>
        <taxon>Pseudomonadati</taxon>
        <taxon>Pseudomonadota</taxon>
        <taxon>Betaproteobacteria</taxon>
        <taxon>Rhodocyclales</taxon>
        <taxon>Zoogloeaceae</taxon>
        <taxon>Uliginosibacterium</taxon>
    </lineage>
</organism>
<evidence type="ECO:0000256" key="8">
    <source>
        <dbReference type="ARBA" id="ARBA00022741"/>
    </source>
</evidence>
<evidence type="ECO:0000256" key="10">
    <source>
        <dbReference type="ARBA" id="ARBA00022840"/>
    </source>
</evidence>
<evidence type="ECO:0000256" key="2">
    <source>
        <dbReference type="ARBA" id="ARBA00004870"/>
    </source>
</evidence>
<accession>A0ABV2TKQ1</accession>
<keyword evidence="8 13" id="KW-0547">Nucleotide-binding</keyword>
<reference evidence="14 15" key="1">
    <citation type="submission" date="2024-07" db="EMBL/GenBank/DDBJ databases">
        <title>Uliginosibacterium flavum JJ3220;KACC:17644.</title>
        <authorList>
            <person name="Kim M.K."/>
        </authorList>
    </citation>
    <scope>NUCLEOTIDE SEQUENCE [LARGE SCALE GENOMIC DNA]</scope>
    <source>
        <strain evidence="14 15">KACC:17644</strain>
    </source>
</reference>
<sequence length="338" mass="36279">MAALNRPVWWSKRSFIAVLWLPLAGLFFWVSALRRAAYRAGWLRSERLPVPVIVVGNIAAGGSGKTPVVIWLAAALVKRGFSPGILSRGYGGNAEVPTSVQADSDPAVVGDEPVLLARRTGCPLWVGRDRVAAGRALLAAHPEVNVLITDDGLQHYRLQRSAEIVVIDETILGNAWPLPAGPLREPIARLASASLLIANGAISACLQSRLPPVSQTGMALEARQFYRLGQVAEKRGAADFSGQRLHALAGIGNPERFFTTLRELGLRLETTRALPDHHAFSAEDLRVPAGEVLLLTEKDAVKCAALAPADAWVLPVEACIDEAALDHLLERLHGPETA</sequence>
<dbReference type="GO" id="GO:0009029">
    <property type="term" value="F:lipid-A 4'-kinase activity"/>
    <property type="evidence" value="ECO:0007669"/>
    <property type="project" value="UniProtKB-EC"/>
</dbReference>
<keyword evidence="15" id="KW-1185">Reference proteome</keyword>
<evidence type="ECO:0000256" key="6">
    <source>
        <dbReference type="ARBA" id="ARBA00022556"/>
    </source>
</evidence>
<dbReference type="RefSeq" id="WP_354600970.1">
    <property type="nucleotide sequence ID" value="NZ_JBEWZI010000009.1"/>
</dbReference>
<evidence type="ECO:0000313" key="14">
    <source>
        <dbReference type="EMBL" id="MET7014507.1"/>
    </source>
</evidence>
<name>A0ABV2TKQ1_9RHOO</name>
<dbReference type="Pfam" id="PF02606">
    <property type="entry name" value="LpxK"/>
    <property type="match status" value="1"/>
</dbReference>
<evidence type="ECO:0000256" key="1">
    <source>
        <dbReference type="ARBA" id="ARBA00002274"/>
    </source>
</evidence>
<dbReference type="SUPFAM" id="SSF52540">
    <property type="entry name" value="P-loop containing nucleoside triphosphate hydrolases"/>
    <property type="match status" value="1"/>
</dbReference>
<dbReference type="EC" id="2.7.1.130" evidence="3 13"/>
<dbReference type="NCBIfam" id="TIGR00682">
    <property type="entry name" value="lpxK"/>
    <property type="match status" value="1"/>
</dbReference>
<evidence type="ECO:0000256" key="3">
    <source>
        <dbReference type="ARBA" id="ARBA00012071"/>
    </source>
</evidence>
<dbReference type="PANTHER" id="PTHR42724">
    <property type="entry name" value="TETRAACYLDISACCHARIDE 4'-KINASE"/>
    <property type="match status" value="1"/>
</dbReference>
<feature type="binding site" evidence="13">
    <location>
        <begin position="59"/>
        <end position="66"/>
    </location>
    <ligand>
        <name>ATP</name>
        <dbReference type="ChEBI" id="CHEBI:30616"/>
    </ligand>
</feature>
<evidence type="ECO:0000313" key="15">
    <source>
        <dbReference type="Proteomes" id="UP001549691"/>
    </source>
</evidence>
<keyword evidence="6 13" id="KW-0441">Lipid A biosynthesis</keyword>
<evidence type="ECO:0000256" key="12">
    <source>
        <dbReference type="ARBA" id="ARBA00029757"/>
    </source>
</evidence>
<dbReference type="InterPro" id="IPR027417">
    <property type="entry name" value="P-loop_NTPase"/>
</dbReference>
<dbReference type="EMBL" id="JBEWZI010000009">
    <property type="protein sequence ID" value="MET7014507.1"/>
    <property type="molecule type" value="Genomic_DNA"/>
</dbReference>
<protein>
    <recommendedName>
        <fullName evidence="4 13">Tetraacyldisaccharide 4'-kinase</fullName>
        <ecNumber evidence="3 13">2.7.1.130</ecNumber>
    </recommendedName>
    <alternativeName>
        <fullName evidence="12 13">Lipid A 4'-kinase</fullName>
    </alternativeName>
</protein>
<dbReference type="PANTHER" id="PTHR42724:SF1">
    <property type="entry name" value="TETRAACYLDISACCHARIDE 4'-KINASE, MITOCHONDRIAL-RELATED"/>
    <property type="match status" value="1"/>
</dbReference>
<proteinExistence type="inferred from homology"/>
<comment type="pathway">
    <text evidence="2 13">Glycolipid biosynthesis; lipid IV(A) biosynthesis; lipid IV(A) from (3R)-3-hydroxytetradecanoyl-[acyl-carrier-protein] and UDP-N-acetyl-alpha-D-glucosamine: step 6/6.</text>
</comment>
<evidence type="ECO:0000256" key="11">
    <source>
        <dbReference type="ARBA" id="ARBA00023098"/>
    </source>
</evidence>
<evidence type="ECO:0000256" key="9">
    <source>
        <dbReference type="ARBA" id="ARBA00022777"/>
    </source>
</evidence>
<keyword evidence="5 13" id="KW-0444">Lipid biosynthesis</keyword>
<comment type="function">
    <text evidence="1 13">Transfers the gamma-phosphate of ATP to the 4'-position of a tetraacyldisaccharide 1-phosphate intermediate (termed DS-1-P) to form tetraacyldisaccharide 1,4'-bis-phosphate (lipid IVA).</text>
</comment>
<gene>
    <name evidence="13 14" type="primary">lpxK</name>
    <name evidence="14" type="ORF">ABXR19_09925</name>
</gene>
<evidence type="ECO:0000256" key="13">
    <source>
        <dbReference type="HAMAP-Rule" id="MF_00409"/>
    </source>
</evidence>
<keyword evidence="10 13" id="KW-0067">ATP-binding</keyword>
<evidence type="ECO:0000256" key="7">
    <source>
        <dbReference type="ARBA" id="ARBA00022679"/>
    </source>
</evidence>
<keyword evidence="11 13" id="KW-0443">Lipid metabolism</keyword>
<comment type="catalytic activity">
    <reaction evidence="13">
        <text>a lipid A disaccharide + ATP = a lipid IVA + ADP + H(+)</text>
        <dbReference type="Rhea" id="RHEA:67840"/>
        <dbReference type="ChEBI" id="CHEBI:15378"/>
        <dbReference type="ChEBI" id="CHEBI:30616"/>
        <dbReference type="ChEBI" id="CHEBI:176343"/>
        <dbReference type="ChEBI" id="CHEBI:176425"/>
        <dbReference type="ChEBI" id="CHEBI:456216"/>
        <dbReference type="EC" id="2.7.1.130"/>
    </reaction>
</comment>